<keyword evidence="1" id="KW-0732">Signal</keyword>
<evidence type="ECO:0000313" key="5">
    <source>
        <dbReference type="Proteomes" id="UP001169492"/>
    </source>
</evidence>
<gene>
    <name evidence="2" type="ORF">J6I90_10845</name>
    <name evidence="3" type="ORF">J6I92_09660</name>
</gene>
<evidence type="ECO:0000313" key="3">
    <source>
        <dbReference type="EMBL" id="MDN7130137.1"/>
    </source>
</evidence>
<accession>A0AAW7R269</accession>
<dbReference type="AlphaFoldDB" id="A0AAW7R269"/>
<sequence length="391" mass="42664">METNHMETNHIAPPKRRSVALLKTLIVAAGLTCSGAALAVDKIYSCDTCDAQKAEWVAAQHVPEPNCYSTNTGTSAPTPDDVVCDPVFSTFIVANPISEEAYKFRVSYPCTVSFCNRSAPVITTLTINDHELSDLQLFYQTDQDFREMMRAAPTVTDISSDDISVALSADEQKSSSDPNSGGEDCSVSPVRYFTSASYRAELEDIMADVLANAAGSQSFQSVTRGKDLTGFSVGLENISISFQHNQNNLHHMVTFNGDPQQDRLAFRVNYIGDVTAPGLEQIYFQFHLVYPSSRIEGVNLEQLLQGPVSLLDEDDIGCLSTLFDDPEISETLSQGSPQWFPADTGEGAGPDLGYFRCATTTETETCSTLEHGSRQCIVSTVTHWDVCESQP</sequence>
<dbReference type="Proteomes" id="UP001169491">
    <property type="component" value="Unassembled WGS sequence"/>
</dbReference>
<feature type="chain" id="PRO_5043443072" evidence="1">
    <location>
        <begin position="40"/>
        <end position="391"/>
    </location>
</feature>
<dbReference type="RefSeq" id="WP_301774977.1">
    <property type="nucleotide sequence ID" value="NZ_JAGGJB010000006.1"/>
</dbReference>
<evidence type="ECO:0000313" key="2">
    <source>
        <dbReference type="EMBL" id="MDN7125379.1"/>
    </source>
</evidence>
<organism evidence="2 5">
    <name type="scientific">Pseudidiomarina terrestris</name>
    <dbReference type="NCBI Taxonomy" id="2820060"/>
    <lineage>
        <taxon>Bacteria</taxon>
        <taxon>Pseudomonadati</taxon>
        <taxon>Pseudomonadota</taxon>
        <taxon>Gammaproteobacteria</taxon>
        <taxon>Alteromonadales</taxon>
        <taxon>Idiomarinaceae</taxon>
        <taxon>Pseudidiomarina</taxon>
    </lineage>
</organism>
<dbReference type="EMBL" id="JAGGJB010000006">
    <property type="protein sequence ID" value="MDN7125379.1"/>
    <property type="molecule type" value="Genomic_DNA"/>
</dbReference>
<name>A0AAW7R269_9GAMM</name>
<evidence type="ECO:0000256" key="1">
    <source>
        <dbReference type="SAM" id="SignalP"/>
    </source>
</evidence>
<dbReference type="EMBL" id="JAGGJC010000004">
    <property type="protein sequence ID" value="MDN7130137.1"/>
    <property type="molecule type" value="Genomic_DNA"/>
</dbReference>
<comment type="caution">
    <text evidence="2">The sequence shown here is derived from an EMBL/GenBank/DDBJ whole genome shotgun (WGS) entry which is preliminary data.</text>
</comment>
<protein>
    <submittedName>
        <fullName evidence="2">Uncharacterized protein</fullName>
    </submittedName>
</protein>
<keyword evidence="4" id="KW-1185">Reference proteome</keyword>
<reference evidence="4 5" key="1">
    <citation type="submission" date="2021-03" db="EMBL/GenBank/DDBJ databases">
        <title>Pseudidiomarina terrestris, a new bacterium isolated from saline soil.</title>
        <authorList>
            <person name="Galisteo C."/>
            <person name="De La Haba R."/>
            <person name="Sanchez-Porro C."/>
            <person name="Ventosa A."/>
        </authorList>
    </citation>
    <scope>NUCLEOTIDE SEQUENCE [LARGE SCALE GENOMIC DNA]</scope>
    <source>
        <strain evidence="2 5">1APP75-32.1</strain>
        <strain evidence="4">1APR75-15</strain>
        <strain evidence="3">1ASR75-15</strain>
    </source>
</reference>
<evidence type="ECO:0000313" key="4">
    <source>
        <dbReference type="Proteomes" id="UP001169491"/>
    </source>
</evidence>
<dbReference type="Proteomes" id="UP001169492">
    <property type="component" value="Unassembled WGS sequence"/>
</dbReference>
<proteinExistence type="predicted"/>
<feature type="signal peptide" evidence="1">
    <location>
        <begin position="1"/>
        <end position="39"/>
    </location>
</feature>